<keyword evidence="3" id="KW-1185">Reference proteome</keyword>
<feature type="region of interest" description="Disordered" evidence="1">
    <location>
        <begin position="150"/>
        <end position="176"/>
    </location>
</feature>
<evidence type="ECO:0000313" key="3">
    <source>
        <dbReference type="Proteomes" id="UP000236311"/>
    </source>
</evidence>
<evidence type="ECO:0000256" key="1">
    <source>
        <dbReference type="SAM" id="MobiDB-lite"/>
    </source>
</evidence>
<dbReference type="EMBL" id="OFSM01000036">
    <property type="protein sequence ID" value="SOY32011.1"/>
    <property type="molecule type" value="Genomic_DNA"/>
</dbReference>
<evidence type="ECO:0000313" key="2">
    <source>
        <dbReference type="EMBL" id="SOY32011.1"/>
    </source>
</evidence>
<dbReference type="AlphaFoldDB" id="A0A2K4ZNG4"/>
<organism evidence="2 3">
    <name type="scientific">Acetatifactor muris</name>
    <dbReference type="NCBI Taxonomy" id="879566"/>
    <lineage>
        <taxon>Bacteria</taxon>
        <taxon>Bacillati</taxon>
        <taxon>Bacillota</taxon>
        <taxon>Clostridia</taxon>
        <taxon>Lachnospirales</taxon>
        <taxon>Lachnospiraceae</taxon>
        <taxon>Acetatifactor</taxon>
    </lineage>
</organism>
<sequence length="176" mass="19538">MFIGKIKIPIVPEVMRIDTWTQAIDIQQIDNRRFMYNPDMGLLVLGRQYAAVSLTDSSHAGELAAAGITKDYDAFVRGWVGTGGDYPVGVVHFAPSVDARNIGLFDRAFDTLKMFADNGLMCGTVVRGFGKEWEQPASAILTDMWQPAAKPSVRRQLKKQPGAKAARQKTNHQQER</sequence>
<dbReference type="Proteomes" id="UP000236311">
    <property type="component" value="Unassembled WGS sequence"/>
</dbReference>
<accession>A0A2K4ZNG4</accession>
<gene>
    <name evidence="2" type="ORF">AMURIS_04764</name>
</gene>
<dbReference type="RefSeq" id="WP_103241979.1">
    <property type="nucleotide sequence ID" value="NZ_JANJZD010000038.1"/>
</dbReference>
<dbReference type="OrthoDB" id="2036363at2"/>
<proteinExistence type="predicted"/>
<name>A0A2K4ZNG4_9FIRM</name>
<reference evidence="2 3" key="1">
    <citation type="submission" date="2018-01" db="EMBL/GenBank/DDBJ databases">
        <authorList>
            <person name="Gaut B.S."/>
            <person name="Morton B.R."/>
            <person name="Clegg M.T."/>
            <person name="Duvall M.R."/>
        </authorList>
    </citation>
    <scope>NUCLEOTIDE SEQUENCE [LARGE SCALE GENOMIC DNA]</scope>
    <source>
        <strain evidence="2">GP69</strain>
    </source>
</reference>
<protein>
    <submittedName>
        <fullName evidence="2">Uncharacterized protein</fullName>
    </submittedName>
</protein>